<dbReference type="EMBL" id="JBAHYK010000403">
    <property type="protein sequence ID" value="KAL0574383.1"/>
    <property type="molecule type" value="Genomic_DNA"/>
</dbReference>
<keyword evidence="3" id="KW-0862">Zinc</keyword>
<evidence type="ECO:0000313" key="7">
    <source>
        <dbReference type="Proteomes" id="UP001465976"/>
    </source>
</evidence>
<keyword evidence="2 4" id="KW-0863">Zinc-finger</keyword>
<comment type="caution">
    <text evidence="6">The sequence shown here is derived from an EMBL/GenBank/DDBJ whole genome shotgun (WGS) entry which is preliminary data.</text>
</comment>
<evidence type="ECO:0000259" key="5">
    <source>
        <dbReference type="PROSITE" id="PS50865"/>
    </source>
</evidence>
<proteinExistence type="predicted"/>
<evidence type="ECO:0000256" key="3">
    <source>
        <dbReference type="ARBA" id="ARBA00022833"/>
    </source>
</evidence>
<dbReference type="PROSITE" id="PS50865">
    <property type="entry name" value="ZF_MYND_2"/>
    <property type="match status" value="1"/>
</dbReference>
<dbReference type="InterPro" id="IPR002893">
    <property type="entry name" value="Znf_MYND"/>
</dbReference>
<evidence type="ECO:0000313" key="6">
    <source>
        <dbReference type="EMBL" id="KAL0574383.1"/>
    </source>
</evidence>
<name>A0ABR3FG91_9AGAR</name>
<dbReference type="Proteomes" id="UP001465976">
    <property type="component" value="Unassembled WGS sequence"/>
</dbReference>
<reference evidence="6 7" key="1">
    <citation type="submission" date="2024-02" db="EMBL/GenBank/DDBJ databases">
        <title>A draft genome for the cacao thread blight pathogen Marasmius crinis-equi.</title>
        <authorList>
            <person name="Cohen S.P."/>
            <person name="Baruah I.K."/>
            <person name="Amoako-Attah I."/>
            <person name="Bukari Y."/>
            <person name="Meinhardt L.W."/>
            <person name="Bailey B.A."/>
        </authorList>
    </citation>
    <scope>NUCLEOTIDE SEQUENCE [LARGE SCALE GENOMIC DNA]</scope>
    <source>
        <strain evidence="6 7">GH-76</strain>
    </source>
</reference>
<dbReference type="Gene3D" id="6.10.140.2220">
    <property type="match status" value="1"/>
</dbReference>
<evidence type="ECO:0000256" key="2">
    <source>
        <dbReference type="ARBA" id="ARBA00022771"/>
    </source>
</evidence>
<dbReference type="Pfam" id="PF01753">
    <property type="entry name" value="zf-MYND"/>
    <property type="match status" value="1"/>
</dbReference>
<evidence type="ECO:0000256" key="4">
    <source>
        <dbReference type="PROSITE-ProRule" id="PRU00134"/>
    </source>
</evidence>
<accession>A0ABR3FG91</accession>
<dbReference type="SUPFAM" id="SSF144232">
    <property type="entry name" value="HIT/MYND zinc finger-like"/>
    <property type="match status" value="1"/>
</dbReference>
<protein>
    <recommendedName>
        <fullName evidence="5">MYND-type domain-containing protein</fullName>
    </recommendedName>
</protein>
<keyword evidence="1" id="KW-0479">Metal-binding</keyword>
<feature type="domain" description="MYND-type" evidence="5">
    <location>
        <begin position="11"/>
        <end position="47"/>
    </location>
</feature>
<gene>
    <name evidence="6" type="ORF">V5O48_007584</name>
</gene>
<sequence>MPKCSGYDFLGDDCENEGTMKCTGCQSVHYCSKKCQTSHWEIHIWDCKVPIHTGHFLLQACRRDVIPSDQQTRLDYGFERAGEYANYLCGLYQGLTYIKQDLTARELHQWRRKGILVQKIKEMFYSIPEQSRGGYFPWFLQNQWVLDGSPVPEEQRPEAQVERMMKKAWERIGKDQSAELRSWPEAKQECFWHYAMIASHSHPPPNVEMWVRGGYCVARSEYDEMQVSGKYTKLFETCTFEEYYSAYESNKVHDLMVKHGVVPAQSEVSGRDRLGLETGFLEKLRIVWSSPFPYSVWYLKRCVIDDTIEPVPALNVDYGFVNCKTPLERDALANKYRAVFRGKDFDEIKLHEACIQGKIFEYVKERVPLTKEERKTMKRLMKNPYPLRS</sequence>
<keyword evidence="7" id="KW-1185">Reference proteome</keyword>
<organism evidence="6 7">
    <name type="scientific">Marasmius crinis-equi</name>
    <dbReference type="NCBI Taxonomy" id="585013"/>
    <lineage>
        <taxon>Eukaryota</taxon>
        <taxon>Fungi</taxon>
        <taxon>Dikarya</taxon>
        <taxon>Basidiomycota</taxon>
        <taxon>Agaricomycotina</taxon>
        <taxon>Agaricomycetes</taxon>
        <taxon>Agaricomycetidae</taxon>
        <taxon>Agaricales</taxon>
        <taxon>Marasmiineae</taxon>
        <taxon>Marasmiaceae</taxon>
        <taxon>Marasmius</taxon>
    </lineage>
</organism>
<evidence type="ECO:0000256" key="1">
    <source>
        <dbReference type="ARBA" id="ARBA00022723"/>
    </source>
</evidence>